<dbReference type="InterPro" id="IPR005182">
    <property type="entry name" value="YdbS-like_PH"/>
</dbReference>
<dbReference type="AlphaFoldDB" id="A0A510HJH6"/>
<protein>
    <recommendedName>
        <fullName evidence="1">YdbS-like PH domain-containing protein</fullName>
    </recommendedName>
</protein>
<reference evidence="2" key="1">
    <citation type="journal article" date="2019" name="Microbiol. Resour. Announc.">
        <title>Complete Genome Sequence of Rubrobacter xylanophilus Strain AA3-22, Isolated from Arima Onsen in Japan.</title>
        <authorList>
            <person name="Tomariguchi N."/>
            <person name="Miyazaki K."/>
        </authorList>
    </citation>
    <scope>NUCLEOTIDE SEQUENCE [LARGE SCALE GENOMIC DNA]</scope>
    <source>
        <strain evidence="2">AA3-22</strain>
    </source>
</reference>
<proteinExistence type="predicted"/>
<keyword evidence="3" id="KW-1185">Reference proteome</keyword>
<accession>A0A510HJH6</accession>
<evidence type="ECO:0000259" key="1">
    <source>
        <dbReference type="Pfam" id="PF03703"/>
    </source>
</evidence>
<evidence type="ECO:0000313" key="2">
    <source>
        <dbReference type="EMBL" id="BBL79415.1"/>
    </source>
</evidence>
<gene>
    <name evidence="2" type="ORF">RxyAA322_12690</name>
</gene>
<evidence type="ECO:0000313" key="3">
    <source>
        <dbReference type="Proteomes" id="UP000318065"/>
    </source>
</evidence>
<sequence length="94" mass="10565">MGAPITEAAAQRNTIVRVYEDRVELIGGWMGERVEKILHRDIADVRIQGLVNCTLQISSSSGRLYRLSRMALPDARAVKEAIERQKQKAGLYEP</sequence>
<organism evidence="2 3">
    <name type="scientific">Rubrobacter xylanophilus</name>
    <dbReference type="NCBI Taxonomy" id="49319"/>
    <lineage>
        <taxon>Bacteria</taxon>
        <taxon>Bacillati</taxon>
        <taxon>Actinomycetota</taxon>
        <taxon>Rubrobacteria</taxon>
        <taxon>Rubrobacterales</taxon>
        <taxon>Rubrobacteraceae</taxon>
        <taxon>Rubrobacter</taxon>
    </lineage>
</organism>
<dbReference type="Pfam" id="PF03703">
    <property type="entry name" value="bPH_2"/>
    <property type="match status" value="1"/>
</dbReference>
<feature type="domain" description="YdbS-like PH" evidence="1">
    <location>
        <begin position="12"/>
        <end position="82"/>
    </location>
</feature>
<dbReference type="EMBL" id="AP019791">
    <property type="protein sequence ID" value="BBL79415.1"/>
    <property type="molecule type" value="Genomic_DNA"/>
</dbReference>
<name>A0A510HJH6_9ACTN</name>
<dbReference type="Proteomes" id="UP000318065">
    <property type="component" value="Chromosome"/>
</dbReference>